<organism evidence="11 12">
    <name type="scientific">Mytilus galloprovincialis</name>
    <name type="common">Mediterranean mussel</name>
    <dbReference type="NCBI Taxonomy" id="29158"/>
    <lineage>
        <taxon>Eukaryota</taxon>
        <taxon>Metazoa</taxon>
        <taxon>Spiralia</taxon>
        <taxon>Lophotrochozoa</taxon>
        <taxon>Mollusca</taxon>
        <taxon>Bivalvia</taxon>
        <taxon>Autobranchia</taxon>
        <taxon>Pteriomorphia</taxon>
        <taxon>Mytilida</taxon>
        <taxon>Mytiloidea</taxon>
        <taxon>Mytilidae</taxon>
        <taxon>Mytilinae</taxon>
        <taxon>Mytilus</taxon>
    </lineage>
</organism>
<name>A0A8B6FY87_MYTGA</name>
<accession>A0A8B6FY87</accession>
<keyword evidence="12" id="KW-1185">Reference proteome</keyword>
<evidence type="ECO:0000256" key="9">
    <source>
        <dbReference type="SAM" id="SignalP"/>
    </source>
</evidence>
<proteinExistence type="inferred from homology"/>
<dbReference type="GO" id="GO:0016055">
    <property type="term" value="P:Wnt signaling pathway"/>
    <property type="evidence" value="ECO:0007669"/>
    <property type="project" value="UniProtKB-KW"/>
</dbReference>
<feature type="chain" id="PRO_5032451267" description="CTCK domain-containing protein" evidence="9">
    <location>
        <begin position="20"/>
        <end position="196"/>
    </location>
</feature>
<comment type="subcellular location">
    <subcellularLocation>
        <location evidence="1">Secreted</location>
    </subcellularLocation>
</comment>
<evidence type="ECO:0000256" key="7">
    <source>
        <dbReference type="ARBA" id="ARBA00023180"/>
    </source>
</evidence>
<dbReference type="GO" id="GO:0005615">
    <property type="term" value="C:extracellular space"/>
    <property type="evidence" value="ECO:0007669"/>
    <property type="project" value="InterPro"/>
</dbReference>
<dbReference type="GO" id="GO:0030178">
    <property type="term" value="P:negative regulation of Wnt signaling pathway"/>
    <property type="evidence" value="ECO:0007669"/>
    <property type="project" value="TreeGrafter"/>
</dbReference>
<keyword evidence="7" id="KW-0325">Glycoprotein</keyword>
<evidence type="ECO:0000256" key="5">
    <source>
        <dbReference type="ARBA" id="ARBA00022729"/>
    </source>
</evidence>
<reference evidence="11" key="1">
    <citation type="submission" date="2018-11" db="EMBL/GenBank/DDBJ databases">
        <authorList>
            <person name="Alioto T."/>
            <person name="Alioto T."/>
        </authorList>
    </citation>
    <scope>NUCLEOTIDE SEQUENCE</scope>
</reference>
<dbReference type="PANTHER" id="PTHR14903">
    <property type="entry name" value="SCLEROSTIN-RELATED"/>
    <property type="match status" value="1"/>
</dbReference>
<dbReference type="AlphaFoldDB" id="A0A8B6FY87"/>
<sequence length="196" mass="22586">MWIRHIHVLLLFLLPHVYCSPIVFNHESLIATAKKKHMNSTRDNTSTQDSGEMMCASQYRKRSIYSNGDCSSAKPAEPIIEPVCVGRCVRKGSQPIELFTGQHYRCKPDKKVTKTVKLLCSGTSDLKSIKVKVVESCKCVLTKKKRRKHKKGGHRRRKNKTDNKNKKRKGRGKSRGRNRRKQRKNKKSSKLTNNDR</sequence>
<feature type="region of interest" description="Disordered" evidence="8">
    <location>
        <begin position="143"/>
        <end position="196"/>
    </location>
</feature>
<evidence type="ECO:0000256" key="2">
    <source>
        <dbReference type="ARBA" id="ARBA00007850"/>
    </source>
</evidence>
<evidence type="ECO:0000313" key="11">
    <source>
        <dbReference type="EMBL" id="VDI55533.1"/>
    </source>
</evidence>
<evidence type="ECO:0000256" key="4">
    <source>
        <dbReference type="ARBA" id="ARBA00022687"/>
    </source>
</evidence>
<evidence type="ECO:0000313" key="12">
    <source>
        <dbReference type="Proteomes" id="UP000596742"/>
    </source>
</evidence>
<feature type="domain" description="CTCK" evidence="10">
    <location>
        <begin position="58"/>
        <end position="145"/>
    </location>
</feature>
<dbReference type="SMART" id="SM00041">
    <property type="entry name" value="CT"/>
    <property type="match status" value="1"/>
</dbReference>
<dbReference type="Pfam" id="PF05463">
    <property type="entry name" value="Sclerostin"/>
    <property type="match status" value="1"/>
</dbReference>
<dbReference type="GO" id="GO:0036122">
    <property type="term" value="F:BMP binding"/>
    <property type="evidence" value="ECO:0007669"/>
    <property type="project" value="TreeGrafter"/>
</dbReference>
<dbReference type="Gene3D" id="2.10.90.10">
    <property type="entry name" value="Cystine-knot cytokines"/>
    <property type="match status" value="1"/>
</dbReference>
<dbReference type="Proteomes" id="UP000596742">
    <property type="component" value="Unassembled WGS sequence"/>
</dbReference>
<gene>
    <name evidence="11" type="ORF">MGAL_10B033475</name>
</gene>
<evidence type="ECO:0000259" key="10">
    <source>
        <dbReference type="SMART" id="SM00041"/>
    </source>
</evidence>
<dbReference type="InterPro" id="IPR006207">
    <property type="entry name" value="Cys_knot_C"/>
</dbReference>
<keyword evidence="6" id="KW-1015">Disulfide bond</keyword>
<keyword evidence="3" id="KW-0964">Secreted</keyword>
<feature type="signal peptide" evidence="9">
    <location>
        <begin position="1"/>
        <end position="19"/>
    </location>
</feature>
<evidence type="ECO:0000256" key="8">
    <source>
        <dbReference type="SAM" id="MobiDB-lite"/>
    </source>
</evidence>
<evidence type="ECO:0000256" key="3">
    <source>
        <dbReference type="ARBA" id="ARBA00022525"/>
    </source>
</evidence>
<dbReference type="EMBL" id="UYJE01007510">
    <property type="protein sequence ID" value="VDI55533.1"/>
    <property type="molecule type" value="Genomic_DNA"/>
</dbReference>
<evidence type="ECO:0000256" key="6">
    <source>
        <dbReference type="ARBA" id="ARBA00023157"/>
    </source>
</evidence>
<protein>
    <recommendedName>
        <fullName evidence="10">CTCK domain-containing protein</fullName>
    </recommendedName>
</protein>
<dbReference type="InterPro" id="IPR008835">
    <property type="entry name" value="Sclerostin/SOSTDC1"/>
</dbReference>
<dbReference type="OrthoDB" id="6624188at2759"/>
<comment type="similarity">
    <text evidence="2">Belongs to the sclerostin family.</text>
</comment>
<feature type="compositionally biased region" description="Basic residues" evidence="8">
    <location>
        <begin position="143"/>
        <end position="189"/>
    </location>
</feature>
<keyword evidence="5 9" id="KW-0732">Signal</keyword>
<comment type="caution">
    <text evidence="11">The sequence shown here is derived from an EMBL/GenBank/DDBJ whole genome shotgun (WGS) entry which is preliminary data.</text>
</comment>
<evidence type="ECO:0000256" key="1">
    <source>
        <dbReference type="ARBA" id="ARBA00004613"/>
    </source>
</evidence>
<dbReference type="PANTHER" id="PTHR14903:SF6">
    <property type="entry name" value="CTCK DOMAIN-CONTAINING PROTEIN"/>
    <property type="match status" value="1"/>
</dbReference>
<dbReference type="GO" id="GO:0030514">
    <property type="term" value="P:negative regulation of BMP signaling pathway"/>
    <property type="evidence" value="ECO:0007669"/>
    <property type="project" value="TreeGrafter"/>
</dbReference>
<keyword evidence="4" id="KW-0879">Wnt signaling pathway</keyword>
<dbReference type="InterPro" id="IPR029034">
    <property type="entry name" value="Cystine-knot_cytokine"/>
</dbReference>